<protein>
    <submittedName>
        <fullName evidence="1">Uncharacterized protein</fullName>
    </submittedName>
</protein>
<dbReference type="EMBL" id="JBDFQZ010000004">
    <property type="protein sequence ID" value="KAK9735200.1"/>
    <property type="molecule type" value="Genomic_DNA"/>
</dbReference>
<gene>
    <name evidence="1" type="ORF">RND81_04G190300</name>
</gene>
<evidence type="ECO:0000313" key="2">
    <source>
        <dbReference type="Proteomes" id="UP001443914"/>
    </source>
</evidence>
<evidence type="ECO:0000313" key="1">
    <source>
        <dbReference type="EMBL" id="KAK9735200.1"/>
    </source>
</evidence>
<reference evidence="1" key="1">
    <citation type="submission" date="2024-03" db="EMBL/GenBank/DDBJ databases">
        <title>WGS assembly of Saponaria officinalis var. Norfolk2.</title>
        <authorList>
            <person name="Jenkins J."/>
            <person name="Shu S."/>
            <person name="Grimwood J."/>
            <person name="Barry K."/>
            <person name="Goodstein D."/>
            <person name="Schmutz J."/>
            <person name="Leebens-Mack J."/>
            <person name="Osbourn A."/>
        </authorList>
    </citation>
    <scope>NUCLEOTIDE SEQUENCE [LARGE SCALE GENOMIC DNA]</scope>
    <source>
        <strain evidence="1">JIC</strain>
    </source>
</reference>
<accession>A0AAW1LNS0</accession>
<dbReference type="AlphaFoldDB" id="A0AAW1LNS0"/>
<proteinExistence type="predicted"/>
<dbReference type="Proteomes" id="UP001443914">
    <property type="component" value="Unassembled WGS sequence"/>
</dbReference>
<keyword evidence="2" id="KW-1185">Reference proteome</keyword>
<sequence>MNKNGQTTLHTSLSQKQPQGAATLFLQFTNHRFTSPSLTNASHYRHSTQRRHFTLQHDVSYFSLHHDATSITSSATIAFHQLCGWYNAGLYRIFIPKSGVFGNPDLRVIN</sequence>
<comment type="caution">
    <text evidence="1">The sequence shown here is derived from an EMBL/GenBank/DDBJ whole genome shotgun (WGS) entry which is preliminary data.</text>
</comment>
<organism evidence="1 2">
    <name type="scientific">Saponaria officinalis</name>
    <name type="common">Common soapwort</name>
    <name type="synonym">Lychnis saponaria</name>
    <dbReference type="NCBI Taxonomy" id="3572"/>
    <lineage>
        <taxon>Eukaryota</taxon>
        <taxon>Viridiplantae</taxon>
        <taxon>Streptophyta</taxon>
        <taxon>Embryophyta</taxon>
        <taxon>Tracheophyta</taxon>
        <taxon>Spermatophyta</taxon>
        <taxon>Magnoliopsida</taxon>
        <taxon>eudicotyledons</taxon>
        <taxon>Gunneridae</taxon>
        <taxon>Pentapetalae</taxon>
        <taxon>Caryophyllales</taxon>
        <taxon>Caryophyllaceae</taxon>
        <taxon>Caryophylleae</taxon>
        <taxon>Saponaria</taxon>
    </lineage>
</organism>
<name>A0AAW1LNS0_SAPOF</name>